<protein>
    <submittedName>
        <fullName evidence="1">Uncharacterized protein</fullName>
    </submittedName>
</protein>
<dbReference type="Proteomes" id="UP001558613">
    <property type="component" value="Unassembled WGS sequence"/>
</dbReference>
<gene>
    <name evidence="1" type="ORF">QQF64_008246</name>
</gene>
<evidence type="ECO:0000313" key="1">
    <source>
        <dbReference type="EMBL" id="KAL1260419.1"/>
    </source>
</evidence>
<reference evidence="1 2" key="1">
    <citation type="submission" date="2023-09" db="EMBL/GenBank/DDBJ databases">
        <authorList>
            <person name="Wang M."/>
        </authorList>
    </citation>
    <scope>NUCLEOTIDE SEQUENCE [LARGE SCALE GENOMIC DNA]</scope>
    <source>
        <strain evidence="1">GT-2023</strain>
        <tissue evidence="1">Liver</tissue>
    </source>
</reference>
<keyword evidence="2" id="KW-1185">Reference proteome</keyword>
<sequence length="105" mass="11261">MPPVEQAIAAWTALGPIRASLNPRCPRKECAKTDSLVSQSFNAAARTACTGNALVILLAALRKTVSVYDQDSKNLVDSALSAHSQLTRNVEEAMPSAIYVIDRYG</sequence>
<accession>A0ABR3M5L4</accession>
<dbReference type="EMBL" id="JAYMGO010000015">
    <property type="protein sequence ID" value="KAL1260419.1"/>
    <property type="molecule type" value="Genomic_DNA"/>
</dbReference>
<proteinExistence type="predicted"/>
<name>A0ABR3M5L4_9TELE</name>
<organism evidence="1 2">
    <name type="scientific">Cirrhinus molitorella</name>
    <name type="common">mud carp</name>
    <dbReference type="NCBI Taxonomy" id="172907"/>
    <lineage>
        <taxon>Eukaryota</taxon>
        <taxon>Metazoa</taxon>
        <taxon>Chordata</taxon>
        <taxon>Craniata</taxon>
        <taxon>Vertebrata</taxon>
        <taxon>Euteleostomi</taxon>
        <taxon>Actinopterygii</taxon>
        <taxon>Neopterygii</taxon>
        <taxon>Teleostei</taxon>
        <taxon>Ostariophysi</taxon>
        <taxon>Cypriniformes</taxon>
        <taxon>Cyprinidae</taxon>
        <taxon>Labeoninae</taxon>
        <taxon>Labeonini</taxon>
        <taxon>Cirrhinus</taxon>
    </lineage>
</organism>
<comment type="caution">
    <text evidence="1">The sequence shown here is derived from an EMBL/GenBank/DDBJ whole genome shotgun (WGS) entry which is preliminary data.</text>
</comment>
<evidence type="ECO:0000313" key="2">
    <source>
        <dbReference type="Proteomes" id="UP001558613"/>
    </source>
</evidence>